<dbReference type="GO" id="GO:0070403">
    <property type="term" value="F:NAD+ binding"/>
    <property type="evidence" value="ECO:0007669"/>
    <property type="project" value="InterPro"/>
</dbReference>
<keyword evidence="1" id="KW-0560">Oxidoreductase</keyword>
<sequence length="275" mass="29247">MTPARPFRIRIMLTDFPPLTIIGFGAFGQLAARYLAPQARVCVLDPCPKARARARAAGHAVLAGPEAVPPGIVLLAVPVPALAACLTGLAPHLGADHLVIDVCSVKEEPARLMRTHLPEAVEVLATHPMFGPQSAREGLAGRQIVLCPVRGTRWRRVAAVLRRRFGLHVVVTTPEDHDRQAAMTQGLTHLLARAFAALGEPPRIRTRSFSLMAEALAMVADDAPEVFAAVTQGNRHVQPLCRALSASLSELGGNAAPATRGARPDAAKPPVQPIR</sequence>
<dbReference type="InterPro" id="IPR050812">
    <property type="entry name" value="Preph/Arog_dehydrog"/>
</dbReference>
<dbReference type="PROSITE" id="PS51176">
    <property type="entry name" value="PDH_ADH"/>
    <property type="match status" value="1"/>
</dbReference>
<protein>
    <submittedName>
        <fullName evidence="4">Prephenate dehydrogenase</fullName>
    </submittedName>
</protein>
<accession>A0A917SMT6</accession>
<evidence type="ECO:0000256" key="2">
    <source>
        <dbReference type="SAM" id="MobiDB-lite"/>
    </source>
</evidence>
<dbReference type="Pfam" id="PF02153">
    <property type="entry name" value="PDH_N"/>
    <property type="match status" value="1"/>
</dbReference>
<evidence type="ECO:0000313" key="5">
    <source>
        <dbReference type="Proteomes" id="UP000649829"/>
    </source>
</evidence>
<evidence type="ECO:0000259" key="3">
    <source>
        <dbReference type="PROSITE" id="PS51176"/>
    </source>
</evidence>
<dbReference type="SUPFAM" id="SSF48179">
    <property type="entry name" value="6-phosphogluconate dehydrogenase C-terminal domain-like"/>
    <property type="match status" value="1"/>
</dbReference>
<dbReference type="Proteomes" id="UP000649829">
    <property type="component" value="Unassembled WGS sequence"/>
</dbReference>
<dbReference type="AlphaFoldDB" id="A0A917SMT6"/>
<dbReference type="PANTHER" id="PTHR21363:SF0">
    <property type="entry name" value="PREPHENATE DEHYDROGENASE [NADP(+)]"/>
    <property type="match status" value="1"/>
</dbReference>
<dbReference type="InterPro" id="IPR003099">
    <property type="entry name" value="Prephen_DH"/>
</dbReference>
<reference evidence="4" key="1">
    <citation type="journal article" date="2014" name="Int. J. Syst. Evol. Microbiol.">
        <title>Complete genome sequence of Corynebacterium casei LMG S-19264T (=DSM 44701T), isolated from a smear-ripened cheese.</title>
        <authorList>
            <consortium name="US DOE Joint Genome Institute (JGI-PGF)"/>
            <person name="Walter F."/>
            <person name="Albersmeier A."/>
            <person name="Kalinowski J."/>
            <person name="Ruckert C."/>
        </authorList>
    </citation>
    <scope>NUCLEOTIDE SEQUENCE</scope>
    <source>
        <strain evidence="4">CGMCC 1.6293</strain>
    </source>
</reference>
<gene>
    <name evidence="4" type="ORF">GCM10011534_08630</name>
</gene>
<name>A0A917SMT6_9RHOB</name>
<dbReference type="GO" id="GO:0006571">
    <property type="term" value="P:tyrosine biosynthetic process"/>
    <property type="evidence" value="ECO:0007669"/>
    <property type="project" value="InterPro"/>
</dbReference>
<dbReference type="InterPro" id="IPR036291">
    <property type="entry name" value="NAD(P)-bd_dom_sf"/>
</dbReference>
<proteinExistence type="predicted"/>
<feature type="domain" description="Prephenate/arogenate dehydrogenase" evidence="3">
    <location>
        <begin position="17"/>
        <end position="275"/>
    </location>
</feature>
<dbReference type="EMBL" id="BMLF01000001">
    <property type="protein sequence ID" value="GGL88772.1"/>
    <property type="molecule type" value="Genomic_DNA"/>
</dbReference>
<dbReference type="Gene3D" id="3.40.50.720">
    <property type="entry name" value="NAD(P)-binding Rossmann-like Domain"/>
    <property type="match status" value="1"/>
</dbReference>
<dbReference type="PANTHER" id="PTHR21363">
    <property type="entry name" value="PREPHENATE DEHYDROGENASE"/>
    <property type="match status" value="1"/>
</dbReference>
<dbReference type="InterPro" id="IPR046826">
    <property type="entry name" value="PDH_N"/>
</dbReference>
<dbReference type="GO" id="GO:0004665">
    <property type="term" value="F:prephenate dehydrogenase (NADP+) activity"/>
    <property type="evidence" value="ECO:0007669"/>
    <property type="project" value="InterPro"/>
</dbReference>
<dbReference type="GO" id="GO:0008977">
    <property type="term" value="F:prephenate dehydrogenase (NAD+) activity"/>
    <property type="evidence" value="ECO:0007669"/>
    <property type="project" value="InterPro"/>
</dbReference>
<reference evidence="4" key="2">
    <citation type="submission" date="2020-09" db="EMBL/GenBank/DDBJ databases">
        <authorList>
            <person name="Sun Q."/>
            <person name="Zhou Y."/>
        </authorList>
    </citation>
    <scope>NUCLEOTIDE SEQUENCE</scope>
    <source>
        <strain evidence="4">CGMCC 1.6293</strain>
    </source>
</reference>
<comment type="caution">
    <text evidence="4">The sequence shown here is derived from an EMBL/GenBank/DDBJ whole genome shotgun (WGS) entry which is preliminary data.</text>
</comment>
<evidence type="ECO:0000313" key="4">
    <source>
        <dbReference type="EMBL" id="GGL88772.1"/>
    </source>
</evidence>
<feature type="region of interest" description="Disordered" evidence="2">
    <location>
        <begin position="253"/>
        <end position="275"/>
    </location>
</feature>
<keyword evidence="5" id="KW-1185">Reference proteome</keyword>
<evidence type="ECO:0000256" key="1">
    <source>
        <dbReference type="ARBA" id="ARBA00023002"/>
    </source>
</evidence>
<dbReference type="InterPro" id="IPR008927">
    <property type="entry name" value="6-PGluconate_DH-like_C_sf"/>
</dbReference>
<dbReference type="SUPFAM" id="SSF51735">
    <property type="entry name" value="NAD(P)-binding Rossmann-fold domains"/>
    <property type="match status" value="1"/>
</dbReference>
<organism evidence="4 5">
    <name type="scientific">Pseudooceanicola nanhaiensis</name>
    <dbReference type="NCBI Taxonomy" id="375761"/>
    <lineage>
        <taxon>Bacteria</taxon>
        <taxon>Pseudomonadati</taxon>
        <taxon>Pseudomonadota</taxon>
        <taxon>Alphaproteobacteria</taxon>
        <taxon>Rhodobacterales</taxon>
        <taxon>Paracoccaceae</taxon>
        <taxon>Pseudooceanicola</taxon>
    </lineage>
</organism>